<organism evidence="1 2">
    <name type="scientific">Diphasiastrum complanatum</name>
    <name type="common">Issler's clubmoss</name>
    <name type="synonym">Lycopodium complanatum</name>
    <dbReference type="NCBI Taxonomy" id="34168"/>
    <lineage>
        <taxon>Eukaryota</taxon>
        <taxon>Viridiplantae</taxon>
        <taxon>Streptophyta</taxon>
        <taxon>Embryophyta</taxon>
        <taxon>Tracheophyta</taxon>
        <taxon>Lycopodiopsida</taxon>
        <taxon>Lycopodiales</taxon>
        <taxon>Lycopodiaceae</taxon>
        <taxon>Lycopodioideae</taxon>
        <taxon>Diphasiastrum</taxon>
    </lineage>
</organism>
<reference evidence="2" key="1">
    <citation type="journal article" date="2024" name="Proc. Natl. Acad. Sci. U.S.A.">
        <title>Extraordinary preservation of gene collinearity over three hundred million years revealed in homosporous lycophytes.</title>
        <authorList>
            <person name="Li C."/>
            <person name="Wickell D."/>
            <person name="Kuo L.Y."/>
            <person name="Chen X."/>
            <person name="Nie B."/>
            <person name="Liao X."/>
            <person name="Peng D."/>
            <person name="Ji J."/>
            <person name="Jenkins J."/>
            <person name="Williams M."/>
            <person name="Shu S."/>
            <person name="Plott C."/>
            <person name="Barry K."/>
            <person name="Rajasekar S."/>
            <person name="Grimwood J."/>
            <person name="Han X."/>
            <person name="Sun S."/>
            <person name="Hou Z."/>
            <person name="He W."/>
            <person name="Dai G."/>
            <person name="Sun C."/>
            <person name="Schmutz J."/>
            <person name="Leebens-Mack J.H."/>
            <person name="Li F.W."/>
            <person name="Wang L."/>
        </authorList>
    </citation>
    <scope>NUCLEOTIDE SEQUENCE [LARGE SCALE GENOMIC DNA]</scope>
    <source>
        <strain evidence="2">cv. PW_Plant_1</strain>
    </source>
</reference>
<dbReference type="Proteomes" id="UP001162992">
    <property type="component" value="Chromosome 4"/>
</dbReference>
<evidence type="ECO:0000313" key="2">
    <source>
        <dbReference type="Proteomes" id="UP001162992"/>
    </source>
</evidence>
<evidence type="ECO:0000313" key="1">
    <source>
        <dbReference type="EMBL" id="KAJ7559435.1"/>
    </source>
</evidence>
<accession>A0ACC2DZ67</accession>
<gene>
    <name evidence="1" type="ORF">O6H91_04G085000</name>
</gene>
<protein>
    <submittedName>
        <fullName evidence="1">Uncharacterized protein</fullName>
    </submittedName>
</protein>
<name>A0ACC2DZ67_DIPCM</name>
<sequence>MFFNTSPLFNSPLHLLLLSSFLLHRDKASLSSHRPLRSVPVLHKKAAALAFVSAPNNLPLNPRGLFPLPCRSYAEALKVAPCVPSPPVPSPPVDKWESLKLVNIFVVARNLVVKIEIIFPQRTR</sequence>
<keyword evidence="2" id="KW-1185">Reference proteome</keyword>
<dbReference type="EMBL" id="CM055095">
    <property type="protein sequence ID" value="KAJ7559435.1"/>
    <property type="molecule type" value="Genomic_DNA"/>
</dbReference>
<comment type="caution">
    <text evidence="1">The sequence shown here is derived from an EMBL/GenBank/DDBJ whole genome shotgun (WGS) entry which is preliminary data.</text>
</comment>
<proteinExistence type="predicted"/>